<dbReference type="Proteomes" id="UP001485459">
    <property type="component" value="Chromosome"/>
</dbReference>
<reference evidence="4" key="1">
    <citation type="submission" date="2024-03" db="EMBL/GenBank/DDBJ databases">
        <title>Chitinophaga horti sp. nov., isolated from garden soil.</title>
        <authorList>
            <person name="Lee D.S."/>
            <person name="Han D.M."/>
            <person name="Baek J.H."/>
            <person name="Choi D.G."/>
            <person name="Jeon J.H."/>
            <person name="Jeon C.O."/>
        </authorList>
    </citation>
    <scope>NUCLEOTIDE SEQUENCE [LARGE SCALE GENOMIC DNA]</scope>
    <source>
        <strain evidence="4">GPA1</strain>
    </source>
</reference>
<dbReference type="EMBL" id="CP149822">
    <property type="protein sequence ID" value="WZN41535.1"/>
    <property type="molecule type" value="Genomic_DNA"/>
</dbReference>
<organism evidence="3 4">
    <name type="scientific">Chitinophaga pollutisoli</name>
    <dbReference type="NCBI Taxonomy" id="3133966"/>
    <lineage>
        <taxon>Bacteria</taxon>
        <taxon>Pseudomonadati</taxon>
        <taxon>Bacteroidota</taxon>
        <taxon>Chitinophagia</taxon>
        <taxon>Chitinophagales</taxon>
        <taxon>Chitinophagaceae</taxon>
        <taxon>Chitinophaga</taxon>
    </lineage>
</organism>
<keyword evidence="4" id="KW-1185">Reference proteome</keyword>
<dbReference type="RefSeq" id="WP_341836384.1">
    <property type="nucleotide sequence ID" value="NZ_CP149822.1"/>
</dbReference>
<gene>
    <name evidence="3" type="ORF">WJU16_00595</name>
</gene>
<sequence>MKRFDGLLAPGEKYILPEIFQQEMLELNSQLFALEHSGDENAVLQLGRRISQWMELLLREAEPALEAFSGGKASPGQLELLKECQAKLKYLLRIQQRISTFATRDEA</sequence>
<accession>A0ABZ2YP73</accession>
<protein>
    <submittedName>
        <fullName evidence="3">Iron-sulfur cluster co-chaperone HscB C-terminal domain-containing protein</fullName>
    </submittedName>
</protein>
<proteinExistence type="predicted"/>
<evidence type="ECO:0000256" key="1">
    <source>
        <dbReference type="ARBA" id="ARBA00023186"/>
    </source>
</evidence>
<name>A0ABZ2YP73_9BACT</name>
<evidence type="ECO:0000313" key="4">
    <source>
        <dbReference type="Proteomes" id="UP001485459"/>
    </source>
</evidence>
<evidence type="ECO:0000313" key="3">
    <source>
        <dbReference type="EMBL" id="WZN41535.1"/>
    </source>
</evidence>
<dbReference type="InterPro" id="IPR036386">
    <property type="entry name" value="HscB_C_sf"/>
</dbReference>
<dbReference type="InterPro" id="IPR009073">
    <property type="entry name" value="HscB_oligo_C"/>
</dbReference>
<dbReference type="Pfam" id="PF07743">
    <property type="entry name" value="HSCB_C"/>
    <property type="match status" value="1"/>
</dbReference>
<evidence type="ECO:0000259" key="2">
    <source>
        <dbReference type="Pfam" id="PF07743"/>
    </source>
</evidence>
<feature type="domain" description="Co-chaperone HscB C-terminal oligomerisation" evidence="2">
    <location>
        <begin position="23"/>
        <end position="98"/>
    </location>
</feature>
<keyword evidence="1" id="KW-0143">Chaperone</keyword>
<dbReference type="Gene3D" id="1.20.1280.20">
    <property type="entry name" value="HscB, C-terminal domain"/>
    <property type="match status" value="1"/>
</dbReference>